<dbReference type="PROSITE" id="PS51208">
    <property type="entry name" value="AUTOTRANSPORTER"/>
    <property type="match status" value="1"/>
</dbReference>
<evidence type="ECO:0000313" key="3">
    <source>
        <dbReference type="EMBL" id="NNV19177.1"/>
    </source>
</evidence>
<proteinExistence type="predicted"/>
<dbReference type="AlphaFoldDB" id="A0A7Y3T186"/>
<dbReference type="InterPro" id="IPR036709">
    <property type="entry name" value="Autotransporte_beta_dom_sf"/>
</dbReference>
<organism evidence="3 4">
    <name type="scientific">Brucella pseudogrignonensis</name>
    <dbReference type="NCBI Taxonomy" id="419475"/>
    <lineage>
        <taxon>Bacteria</taxon>
        <taxon>Pseudomonadati</taxon>
        <taxon>Pseudomonadota</taxon>
        <taxon>Alphaproteobacteria</taxon>
        <taxon>Hyphomicrobiales</taxon>
        <taxon>Brucellaceae</taxon>
        <taxon>Brucella/Ochrobactrum group</taxon>
        <taxon>Brucella</taxon>
    </lineage>
</organism>
<dbReference type="SUPFAM" id="SSF103515">
    <property type="entry name" value="Autotransporter"/>
    <property type="match status" value="2"/>
</dbReference>
<dbReference type="GO" id="GO:0019867">
    <property type="term" value="C:outer membrane"/>
    <property type="evidence" value="ECO:0007669"/>
    <property type="project" value="InterPro"/>
</dbReference>
<dbReference type="PANTHER" id="PTHR35037:SF3">
    <property type="entry name" value="C-TERMINAL REGION OF AIDA-LIKE PROTEIN"/>
    <property type="match status" value="1"/>
</dbReference>
<keyword evidence="1" id="KW-0732">Signal</keyword>
<evidence type="ECO:0000256" key="1">
    <source>
        <dbReference type="SAM" id="SignalP"/>
    </source>
</evidence>
<dbReference type="InterPro" id="IPR043990">
    <property type="entry name" value="AC_1"/>
</dbReference>
<evidence type="ECO:0000259" key="2">
    <source>
        <dbReference type="PROSITE" id="PS51208"/>
    </source>
</evidence>
<feature type="chain" id="PRO_5031163519" evidence="1">
    <location>
        <begin position="37"/>
        <end position="1213"/>
    </location>
</feature>
<dbReference type="Gene3D" id="2.160.20.20">
    <property type="match status" value="2"/>
</dbReference>
<dbReference type="PANTHER" id="PTHR35037">
    <property type="entry name" value="C-TERMINAL REGION OF AIDA-LIKE PROTEIN"/>
    <property type="match status" value="1"/>
</dbReference>
<protein>
    <submittedName>
        <fullName evidence="3">Autotransporter outer membrane beta-barrel domain-containing protein</fullName>
    </submittedName>
</protein>
<dbReference type="RefSeq" id="WP_143853515.1">
    <property type="nucleotide sequence ID" value="NZ_CAXURC020000002.1"/>
</dbReference>
<dbReference type="InterPro" id="IPR051551">
    <property type="entry name" value="Autotransporter_adhesion"/>
</dbReference>
<dbReference type="SMART" id="SM00869">
    <property type="entry name" value="Autotransporter"/>
    <property type="match status" value="1"/>
</dbReference>
<dbReference type="NCBIfam" id="TIGR01414">
    <property type="entry name" value="autotrans_barl"/>
    <property type="match status" value="2"/>
</dbReference>
<dbReference type="Pfam" id="PF18883">
    <property type="entry name" value="AC_1"/>
    <property type="match status" value="1"/>
</dbReference>
<dbReference type="InterPro" id="IPR011050">
    <property type="entry name" value="Pectin_lyase_fold/virulence"/>
</dbReference>
<feature type="signal peptide" evidence="1">
    <location>
        <begin position="1"/>
        <end position="36"/>
    </location>
</feature>
<gene>
    <name evidence="3" type="ORF">EHE22_01880</name>
</gene>
<dbReference type="InterPro" id="IPR005546">
    <property type="entry name" value="Autotransporte_beta"/>
</dbReference>
<feature type="domain" description="Autotransporter" evidence="2">
    <location>
        <begin position="892"/>
        <end position="1213"/>
    </location>
</feature>
<dbReference type="InterPro" id="IPR006315">
    <property type="entry name" value="OM_autotransptr_brl_dom"/>
</dbReference>
<dbReference type="CDD" id="cd01344">
    <property type="entry name" value="PL2_Passenger_AT"/>
    <property type="match status" value="1"/>
</dbReference>
<dbReference type="InterPro" id="IPR012332">
    <property type="entry name" value="Autotransporter_pectin_lyase_C"/>
</dbReference>
<dbReference type="Gene3D" id="2.40.128.130">
    <property type="entry name" value="Autotransporter beta-domain"/>
    <property type="match status" value="1"/>
</dbReference>
<reference evidence="3 4" key="1">
    <citation type="submission" date="2018-11" db="EMBL/GenBank/DDBJ databases">
        <title>Genome sequencing and analysis.</title>
        <authorList>
            <person name="Huang Y.-T."/>
        </authorList>
    </citation>
    <scope>NUCLEOTIDE SEQUENCE [LARGE SCALE GENOMIC DNA]</scope>
    <source>
        <strain evidence="3 4">SHIN</strain>
    </source>
</reference>
<accession>A0A7Y3T186</accession>
<name>A0A7Y3T186_9HYPH</name>
<dbReference type="EMBL" id="PKQI01000001">
    <property type="protein sequence ID" value="NNV19177.1"/>
    <property type="molecule type" value="Genomic_DNA"/>
</dbReference>
<dbReference type="SUPFAM" id="SSF51126">
    <property type="entry name" value="Pectin lyase-like"/>
    <property type="match status" value="1"/>
</dbReference>
<evidence type="ECO:0000313" key="4">
    <source>
        <dbReference type="Proteomes" id="UP000526233"/>
    </source>
</evidence>
<comment type="caution">
    <text evidence="3">The sequence shown here is derived from an EMBL/GenBank/DDBJ whole genome shotgun (WGS) entry which is preliminary data.</text>
</comment>
<dbReference type="Proteomes" id="UP000526233">
    <property type="component" value="Unassembled WGS sequence"/>
</dbReference>
<dbReference type="Pfam" id="PF03797">
    <property type="entry name" value="Autotransporter"/>
    <property type="match status" value="1"/>
</dbReference>
<sequence>MSANNGLAQRNTVRSSIKRLWLSTAVLSLLSSPSFAQQVIANGTVVDVPSDTTIDTGLINGDAGIGLYAIWNGEIKTHGPVTVVTGGEAAVGAQAYFGGVINLQAGSSIATAGNYAAGIVAALRDSSVTAVDTSIHTKGDYAQGVYVQEGKADLTNVSIVTEGTASVGVSAETSSTVTMTGGTVTTHGDTSSGILVSNAGAILNADGVVVSTNGDRSHGVVASQGAILTLTNSSVSTSRDNSMGVIASNENAFANLIDTEVTTTGDGSHGIDIYSGGTVNATNVDVTTAGDWAYGLSADGDKAQGNIYGGSYSTGGFRADGINAANGGEINIGRDLRTGEATLIRTTGDGAAGVRSSAGSVVNLDGATIITEGNGTGNSWAVGVIVANGGTAKLNNTNIVTSGERGAGFNVTDTGSHLEMSGGSITTSGVNAGGAVAYNSGTANLNNVVITTANSRGVVAGDIGGILTMNGGSVTTKGDDLNGSAAYAVRGGLVDLTNVELRTEGADARGLHAFGAGSTVSAKGSRVTTTGAGAHGAFASGGGAVTVANSSVQTEGIGAHGLVAQNGSTVQVTNTIARVSGVNGAGIALASDSMAVVDGSLIATANGPALKTSGGSVGFELKNGTQVVGGNGTLLQAAAGSTTMLAADGNVVLSGDMVVESNDAVIDASLSNSSIWTGAGKGVTSVAVDSTSYWLMSGSSDVGALTNDGTIEFDSATPYKALTVGSLTMDNGSFVLNTKLNEGGAASETDKIVVTGDTTGLGVVNVRNNGGIGAFTGTGATDGIQIVEVGGQSDAEFKLGSAAIVGIYDYQLRKADGQNWYLQTDGKDVIEPPVCTPDVDCPVEPPVNPGPGTGHVVDIVPGYNIALAAAQNHVLTTLDTFHERLGELRAEDLRDGYNVWMRGIGKTGSYSPKSITGYNGHGFDMTTAGVQIGVDYSKGDVFIAGDKLTVGIFGEYANSSFDVRGRTADGSISSKGLGGYVTWQQVAPSDYKPGTGAYVDAVIKHDWIDFGVSAKSVSGFALQNSYKGRATTASIEAGYGFDLGNNVVLQPQAQLIYSKIKADSFTDTYGIHVYDQSAKSLIGRVGVRLEKTIYFGDEEEVSKPASSAIKGRKGSVTKKVPAVLPDAPQKKKFVKSVTTYADANVKREFKGKNGLVASGASIGNDMSGTAYDVGVGVVARVSENVSLYARGAVEFGGSTNVAGKASGGLKISW</sequence>